<evidence type="ECO:0000259" key="1">
    <source>
        <dbReference type="Pfam" id="PF12571"/>
    </source>
</evidence>
<dbReference type="EMBL" id="DVLW01000030">
    <property type="protein sequence ID" value="HIT93767.1"/>
    <property type="molecule type" value="Genomic_DNA"/>
</dbReference>
<accession>A0A9D1H4E4</accession>
<organism evidence="2 3">
    <name type="scientific">Candidatus Faecivivens stercoripullorum</name>
    <dbReference type="NCBI Taxonomy" id="2840805"/>
    <lineage>
        <taxon>Bacteria</taxon>
        <taxon>Bacillati</taxon>
        <taxon>Bacillota</taxon>
        <taxon>Clostridia</taxon>
        <taxon>Eubacteriales</taxon>
        <taxon>Oscillospiraceae</taxon>
        <taxon>Oscillospiraceae incertae sedis</taxon>
        <taxon>Candidatus Faecivivens</taxon>
    </lineage>
</organism>
<proteinExistence type="predicted"/>
<sequence>MEGFITGLTSDGIKLLLNAMNGQRLEFTSITLGAGKYTGPTTAISACVDPKITLPLKSIVVKNNKATLQSVLSYNDIEDGFTWTEYTVNAVNLDTEEEISYGYAYWNGTGNPLPAKGSTSLKEIVLTVTVAVSDALTVTAQIDNTRVWATLADLAKINDVIPLTHTVDSGIHIFTGLTREGLVPVQFAATADYTAGQTITIDSVRFTVALSSGDTPDGIVWKNGTKQLGLCDSTNQTLIIIQSPDNVPAHNIDPESHPDIRALLSNHEGRISRLENILLSDITGNPFLITFENLDGLRVTGTWNQEQARMEF</sequence>
<feature type="domain" description="Phage tail fibre protein N-terminal" evidence="1">
    <location>
        <begin position="3"/>
        <end position="151"/>
    </location>
</feature>
<evidence type="ECO:0000313" key="2">
    <source>
        <dbReference type="EMBL" id="HIT93767.1"/>
    </source>
</evidence>
<dbReference type="Proteomes" id="UP000824160">
    <property type="component" value="Unassembled WGS sequence"/>
</dbReference>
<gene>
    <name evidence="2" type="ORF">IAC43_01125</name>
</gene>
<protein>
    <recommendedName>
        <fullName evidence="1">Phage tail fibre protein N-terminal domain-containing protein</fullName>
    </recommendedName>
</protein>
<dbReference type="InterPro" id="IPR022225">
    <property type="entry name" value="Phage_tail_fibre_N"/>
</dbReference>
<dbReference type="AlphaFoldDB" id="A0A9D1H4E4"/>
<reference evidence="2" key="2">
    <citation type="journal article" date="2021" name="PeerJ">
        <title>Extensive microbial diversity within the chicken gut microbiome revealed by metagenomics and culture.</title>
        <authorList>
            <person name="Gilroy R."/>
            <person name="Ravi A."/>
            <person name="Getino M."/>
            <person name="Pursley I."/>
            <person name="Horton D.L."/>
            <person name="Alikhan N.F."/>
            <person name="Baker D."/>
            <person name="Gharbi K."/>
            <person name="Hall N."/>
            <person name="Watson M."/>
            <person name="Adriaenssens E.M."/>
            <person name="Foster-Nyarko E."/>
            <person name="Jarju S."/>
            <person name="Secka A."/>
            <person name="Antonio M."/>
            <person name="Oren A."/>
            <person name="Chaudhuri R.R."/>
            <person name="La Ragione R."/>
            <person name="Hildebrand F."/>
            <person name="Pallen M.J."/>
        </authorList>
    </citation>
    <scope>NUCLEOTIDE SEQUENCE</scope>
    <source>
        <strain evidence="2">ChiBcec7-5410</strain>
    </source>
</reference>
<name>A0A9D1H4E4_9FIRM</name>
<dbReference type="Pfam" id="PF12571">
    <property type="entry name" value="Phage_tail_fib"/>
    <property type="match status" value="1"/>
</dbReference>
<reference evidence="2" key="1">
    <citation type="submission" date="2020-10" db="EMBL/GenBank/DDBJ databases">
        <authorList>
            <person name="Gilroy R."/>
        </authorList>
    </citation>
    <scope>NUCLEOTIDE SEQUENCE</scope>
    <source>
        <strain evidence="2">ChiBcec7-5410</strain>
    </source>
</reference>
<evidence type="ECO:0000313" key="3">
    <source>
        <dbReference type="Proteomes" id="UP000824160"/>
    </source>
</evidence>
<comment type="caution">
    <text evidence="2">The sequence shown here is derived from an EMBL/GenBank/DDBJ whole genome shotgun (WGS) entry which is preliminary data.</text>
</comment>